<dbReference type="STRING" id="1314773.A0A3N2PR36"/>
<accession>A0A3N2PR36</accession>
<feature type="compositionally biased region" description="Low complexity" evidence="1">
    <location>
        <begin position="138"/>
        <end position="152"/>
    </location>
</feature>
<keyword evidence="4" id="KW-1185">Reference proteome</keyword>
<keyword evidence="2" id="KW-0732">Signal</keyword>
<evidence type="ECO:0000313" key="3">
    <source>
        <dbReference type="EMBL" id="ROT36816.1"/>
    </source>
</evidence>
<name>A0A3N2PR36_SODAK</name>
<evidence type="ECO:0000256" key="1">
    <source>
        <dbReference type="SAM" id="MobiDB-lite"/>
    </source>
</evidence>
<reference evidence="3 4" key="1">
    <citation type="journal article" date="2018" name="Mol. Ecol.">
        <title>The obligate alkalophilic soda-lake fungus Sodiomyces alkalinus has shifted to a protein diet.</title>
        <authorList>
            <person name="Grum-Grzhimaylo A.A."/>
            <person name="Falkoski D.L."/>
            <person name="van den Heuvel J."/>
            <person name="Valero-Jimenez C.A."/>
            <person name="Min B."/>
            <person name="Choi I.G."/>
            <person name="Lipzen A."/>
            <person name="Daum C.G."/>
            <person name="Aanen D.K."/>
            <person name="Tsang A."/>
            <person name="Henrissat B."/>
            <person name="Bilanenko E.N."/>
            <person name="de Vries R.P."/>
            <person name="van Kan J.A.L."/>
            <person name="Grigoriev I.V."/>
            <person name="Debets A.J.M."/>
        </authorList>
    </citation>
    <scope>NUCLEOTIDE SEQUENCE [LARGE SCALE GENOMIC DNA]</scope>
    <source>
        <strain evidence="3 4">F11</strain>
    </source>
</reference>
<dbReference type="EMBL" id="ML119058">
    <property type="protein sequence ID" value="ROT36816.1"/>
    <property type="molecule type" value="Genomic_DNA"/>
</dbReference>
<dbReference type="Proteomes" id="UP000272025">
    <property type="component" value="Unassembled WGS sequence"/>
</dbReference>
<sequence length="202" mass="19793">MRFHTAALLAGVFALAQAQGSDTPDNSGISIPTPTGVDPATSSIAARINACLSECDAADVTCQAACVAVPAPNASQVVALNNCAAECDQGSGSPADTEAYAQCVSMCVTEHFFSDGVVTPQPTNAAGNNDDDDDETDATGTGTGASPTQTGTDASGDAQGSGSPTSDADAAQETGDDGDSAAPHLVGSVSLAFVGLAAAFFL</sequence>
<dbReference type="GeneID" id="39580841"/>
<evidence type="ECO:0000313" key="4">
    <source>
        <dbReference type="Proteomes" id="UP000272025"/>
    </source>
</evidence>
<proteinExistence type="predicted"/>
<organism evidence="3 4">
    <name type="scientific">Sodiomyces alkalinus (strain CBS 110278 / VKM F-3762 / F11)</name>
    <name type="common">Alkaliphilic filamentous fungus</name>
    <dbReference type="NCBI Taxonomy" id="1314773"/>
    <lineage>
        <taxon>Eukaryota</taxon>
        <taxon>Fungi</taxon>
        <taxon>Dikarya</taxon>
        <taxon>Ascomycota</taxon>
        <taxon>Pezizomycotina</taxon>
        <taxon>Sordariomycetes</taxon>
        <taxon>Hypocreomycetidae</taxon>
        <taxon>Glomerellales</taxon>
        <taxon>Plectosphaerellaceae</taxon>
        <taxon>Sodiomyces</taxon>
    </lineage>
</organism>
<evidence type="ECO:0000256" key="2">
    <source>
        <dbReference type="SAM" id="SignalP"/>
    </source>
</evidence>
<dbReference type="RefSeq" id="XP_028464622.1">
    <property type="nucleotide sequence ID" value="XM_028612363.1"/>
</dbReference>
<gene>
    <name evidence="3" type="ORF">SODALDRAFT_335016</name>
</gene>
<feature type="signal peptide" evidence="2">
    <location>
        <begin position="1"/>
        <end position="18"/>
    </location>
</feature>
<evidence type="ECO:0008006" key="5">
    <source>
        <dbReference type="Google" id="ProtNLM"/>
    </source>
</evidence>
<dbReference type="OrthoDB" id="5597238at2759"/>
<feature type="chain" id="PRO_5018022490" description="Extracellular membrane protein CFEM domain-containing protein" evidence="2">
    <location>
        <begin position="19"/>
        <end position="202"/>
    </location>
</feature>
<dbReference type="AlphaFoldDB" id="A0A3N2PR36"/>
<protein>
    <recommendedName>
        <fullName evidence="5">Extracellular membrane protein CFEM domain-containing protein</fullName>
    </recommendedName>
</protein>
<feature type="region of interest" description="Disordered" evidence="1">
    <location>
        <begin position="118"/>
        <end position="181"/>
    </location>
</feature>